<name>A0ABM7X973_9BACT</name>
<dbReference type="PANTHER" id="PTHR30441">
    <property type="entry name" value="DUF748 DOMAIN-CONTAINING PROTEIN"/>
    <property type="match status" value="1"/>
</dbReference>
<protein>
    <recommendedName>
        <fullName evidence="3">DUF748 domain-containing protein</fullName>
    </recommendedName>
</protein>
<organism evidence="1 2">
    <name type="scientific">Anaeromyxobacter paludicola</name>
    <dbReference type="NCBI Taxonomy" id="2918171"/>
    <lineage>
        <taxon>Bacteria</taxon>
        <taxon>Pseudomonadati</taxon>
        <taxon>Myxococcota</taxon>
        <taxon>Myxococcia</taxon>
        <taxon>Myxococcales</taxon>
        <taxon>Cystobacterineae</taxon>
        <taxon>Anaeromyxobacteraceae</taxon>
        <taxon>Anaeromyxobacter</taxon>
    </lineage>
</organism>
<gene>
    <name evidence="1" type="ORF">AMPC_15110</name>
</gene>
<evidence type="ECO:0008006" key="3">
    <source>
        <dbReference type="Google" id="ProtNLM"/>
    </source>
</evidence>
<dbReference type="PANTHER" id="PTHR30441:SF8">
    <property type="entry name" value="DUF748 DOMAIN-CONTAINING PROTEIN"/>
    <property type="match status" value="1"/>
</dbReference>
<accession>A0ABM7X973</accession>
<evidence type="ECO:0000313" key="1">
    <source>
        <dbReference type="EMBL" id="BDG08398.1"/>
    </source>
</evidence>
<dbReference type="InterPro" id="IPR052894">
    <property type="entry name" value="AsmA-related"/>
</dbReference>
<dbReference type="EMBL" id="AP025592">
    <property type="protein sequence ID" value="BDG08398.1"/>
    <property type="molecule type" value="Genomic_DNA"/>
</dbReference>
<dbReference type="InterPro" id="IPR006311">
    <property type="entry name" value="TAT_signal"/>
</dbReference>
<dbReference type="RefSeq" id="WP_248345578.1">
    <property type="nucleotide sequence ID" value="NZ_AP025592.1"/>
</dbReference>
<dbReference type="InterPro" id="IPR008023">
    <property type="entry name" value="DUF748"/>
</dbReference>
<dbReference type="Pfam" id="PF05359">
    <property type="entry name" value="DUF748"/>
    <property type="match status" value="1"/>
</dbReference>
<dbReference type="Proteomes" id="UP001162734">
    <property type="component" value="Chromosome"/>
</dbReference>
<reference evidence="2" key="1">
    <citation type="journal article" date="2022" name="Int. J. Syst. Evol. Microbiol.">
        <title>Anaeromyxobacter oryzae sp. nov., Anaeromyxobacter diazotrophicus sp. nov. and Anaeromyxobacter paludicola sp. nov., isolated from paddy soils.</title>
        <authorList>
            <person name="Itoh H."/>
            <person name="Xu Z."/>
            <person name="Mise K."/>
            <person name="Masuda Y."/>
            <person name="Ushijima N."/>
            <person name="Hayakawa C."/>
            <person name="Shiratori Y."/>
            <person name="Senoo K."/>
        </authorList>
    </citation>
    <scope>NUCLEOTIDE SEQUENCE [LARGE SCALE GENOMIC DNA]</scope>
    <source>
        <strain evidence="2">Red630</strain>
    </source>
</reference>
<proteinExistence type="predicted"/>
<sequence length="360" mass="38797">MARESGHRTRRRGWLIALGVLVLLLVAGRVALNPLAAARVRHQLSQLRGMTVTFSDLSLSVFRLHADIRDLKIVKRSAGGAAKPILYVRDLSAGLYWRQLFHGHVVGWATFERPKVNLIAAKSKSQQQTEFPDIAAQLQKLSAFRLDRLEVKDGELTFTDATEAERAELWLHGVALTVENVATRPALQRGSPTVLAMSGTLQRTGQLSVYASADPLAKGLTFAGQARLTGLDLRELASFLAAKSGLEPAKGTLDLSVRFAAESGKITGGLRPVLKDPSVKAKPDAGLFKRLEAAVADVALDLFSDRVPGRHAVATTIPIRGDVSDPKAQVWPTIFGVLRNAFVTGVMNSVAGLPPRADKG</sequence>
<keyword evidence="2" id="KW-1185">Reference proteome</keyword>
<dbReference type="PROSITE" id="PS51318">
    <property type="entry name" value="TAT"/>
    <property type="match status" value="1"/>
</dbReference>
<evidence type="ECO:0000313" key="2">
    <source>
        <dbReference type="Proteomes" id="UP001162734"/>
    </source>
</evidence>